<evidence type="ECO:0000313" key="7">
    <source>
        <dbReference type="Proteomes" id="UP001156441"/>
    </source>
</evidence>
<evidence type="ECO:0000256" key="1">
    <source>
        <dbReference type="ARBA" id="ARBA00023015"/>
    </source>
</evidence>
<feature type="domain" description="HTH tetR-type" evidence="5">
    <location>
        <begin position="2"/>
        <end position="62"/>
    </location>
</feature>
<dbReference type="EMBL" id="JAFFZE010000009">
    <property type="protein sequence ID" value="MCT2583455.1"/>
    <property type="molecule type" value="Genomic_DNA"/>
</dbReference>
<evidence type="ECO:0000256" key="2">
    <source>
        <dbReference type="ARBA" id="ARBA00023125"/>
    </source>
</evidence>
<accession>A0ABT2J6H0</accession>
<evidence type="ECO:0000259" key="5">
    <source>
        <dbReference type="PROSITE" id="PS50977"/>
    </source>
</evidence>
<dbReference type="InterPro" id="IPR001647">
    <property type="entry name" value="HTH_TetR"/>
</dbReference>
<keyword evidence="2 4" id="KW-0238">DNA-binding</keyword>
<dbReference type="Proteomes" id="UP001156441">
    <property type="component" value="Unassembled WGS sequence"/>
</dbReference>
<evidence type="ECO:0000256" key="4">
    <source>
        <dbReference type="PROSITE-ProRule" id="PRU00335"/>
    </source>
</evidence>
<dbReference type="PROSITE" id="PS50977">
    <property type="entry name" value="HTH_TETR_2"/>
    <property type="match status" value="1"/>
</dbReference>
<name>A0ABT2J6H0_9PSEU</name>
<dbReference type="InterPro" id="IPR036271">
    <property type="entry name" value="Tet_transcr_reg_TetR-rel_C_sf"/>
</dbReference>
<dbReference type="PANTHER" id="PTHR30055:SF234">
    <property type="entry name" value="HTH-TYPE TRANSCRIPTIONAL REGULATOR BETI"/>
    <property type="match status" value="1"/>
</dbReference>
<reference evidence="6 7" key="1">
    <citation type="submission" date="2021-02" db="EMBL/GenBank/DDBJ databases">
        <title>Actinophytocola xerophila sp. nov., isolated from soil of cotton cropping field.</title>
        <authorList>
            <person name="Huang R."/>
            <person name="Chen X."/>
            <person name="Ge X."/>
            <person name="Liu W."/>
        </authorList>
    </citation>
    <scope>NUCLEOTIDE SEQUENCE [LARGE SCALE GENOMIC DNA]</scope>
    <source>
        <strain evidence="6 7">S1-96</strain>
    </source>
</reference>
<dbReference type="Gene3D" id="1.10.357.10">
    <property type="entry name" value="Tetracycline Repressor, domain 2"/>
    <property type="match status" value="1"/>
</dbReference>
<dbReference type="Pfam" id="PF00440">
    <property type="entry name" value="TetR_N"/>
    <property type="match status" value="1"/>
</dbReference>
<sequence>MTNNRERIIEAAIALLGEGGRDAVSTRAVSAAAGVQAPAIYRIFGDKQGLLDAVATHGFEAYLRSKTAQPPTDDPVADLRRGWDLHVEFGLTNPALYTLTYGDQRPGVEPPAARQASAILAGLIHRIAAAGRLRVPEEQAAHLAHAGGRGVTLTLISLPEDQRDPTLSTIAREAVIARITTDPTPESDHGPAPAAVALRAVLPDTDALTTRERDLMSEWLDRIAAAG</sequence>
<dbReference type="SUPFAM" id="SSF46689">
    <property type="entry name" value="Homeodomain-like"/>
    <property type="match status" value="1"/>
</dbReference>
<dbReference type="PRINTS" id="PR00455">
    <property type="entry name" value="HTHTETR"/>
</dbReference>
<evidence type="ECO:0000313" key="6">
    <source>
        <dbReference type="EMBL" id="MCT2583455.1"/>
    </source>
</evidence>
<keyword evidence="7" id="KW-1185">Reference proteome</keyword>
<keyword evidence="3" id="KW-0804">Transcription</keyword>
<feature type="DNA-binding region" description="H-T-H motif" evidence="4">
    <location>
        <begin position="25"/>
        <end position="44"/>
    </location>
</feature>
<protein>
    <submittedName>
        <fullName evidence="6">TetR/AcrR family transcriptional regulator</fullName>
    </submittedName>
</protein>
<comment type="caution">
    <text evidence="6">The sequence shown here is derived from an EMBL/GenBank/DDBJ whole genome shotgun (WGS) entry which is preliminary data.</text>
</comment>
<dbReference type="InterPro" id="IPR009057">
    <property type="entry name" value="Homeodomain-like_sf"/>
</dbReference>
<dbReference type="SUPFAM" id="SSF48498">
    <property type="entry name" value="Tetracyclin repressor-like, C-terminal domain"/>
    <property type="match status" value="1"/>
</dbReference>
<gene>
    <name evidence="6" type="ORF">JT362_10040</name>
</gene>
<dbReference type="RefSeq" id="WP_260190830.1">
    <property type="nucleotide sequence ID" value="NZ_JAFFZE010000009.1"/>
</dbReference>
<evidence type="ECO:0000256" key="3">
    <source>
        <dbReference type="ARBA" id="ARBA00023163"/>
    </source>
</evidence>
<dbReference type="InterPro" id="IPR050109">
    <property type="entry name" value="HTH-type_TetR-like_transc_reg"/>
</dbReference>
<proteinExistence type="predicted"/>
<keyword evidence="1" id="KW-0805">Transcription regulation</keyword>
<dbReference type="PANTHER" id="PTHR30055">
    <property type="entry name" value="HTH-TYPE TRANSCRIPTIONAL REGULATOR RUTR"/>
    <property type="match status" value="1"/>
</dbReference>
<organism evidence="6 7">
    <name type="scientific">Actinophytocola gossypii</name>
    <dbReference type="NCBI Taxonomy" id="2812003"/>
    <lineage>
        <taxon>Bacteria</taxon>
        <taxon>Bacillati</taxon>
        <taxon>Actinomycetota</taxon>
        <taxon>Actinomycetes</taxon>
        <taxon>Pseudonocardiales</taxon>
        <taxon>Pseudonocardiaceae</taxon>
    </lineage>
</organism>